<dbReference type="Gene3D" id="3.90.230.10">
    <property type="entry name" value="Creatinase/methionine aminopeptidase superfamily"/>
    <property type="match status" value="1"/>
</dbReference>
<dbReference type="AlphaFoldDB" id="A0A250XS54"/>
<evidence type="ECO:0000256" key="14">
    <source>
        <dbReference type="ARBA" id="ARBA00044351"/>
    </source>
</evidence>
<evidence type="ECO:0000313" key="18">
    <source>
        <dbReference type="Proteomes" id="UP000232323"/>
    </source>
</evidence>
<dbReference type="InterPro" id="IPR007865">
    <property type="entry name" value="Aminopep_P_N"/>
</dbReference>
<dbReference type="PANTHER" id="PTHR48480:SF2">
    <property type="entry name" value="PEPTIDASE D"/>
    <property type="match status" value="1"/>
</dbReference>
<keyword evidence="8" id="KW-0464">Manganese</keyword>
<dbReference type="Pfam" id="PF05195">
    <property type="entry name" value="AMP_N"/>
    <property type="match status" value="1"/>
</dbReference>
<comment type="cofactor">
    <cofactor evidence="1">
        <name>Mn(2+)</name>
        <dbReference type="ChEBI" id="CHEBI:29035"/>
    </cofactor>
</comment>
<dbReference type="Proteomes" id="UP000232323">
    <property type="component" value="Unassembled WGS sequence"/>
</dbReference>
<evidence type="ECO:0000256" key="3">
    <source>
        <dbReference type="ARBA" id="ARBA00022670"/>
    </source>
</evidence>
<evidence type="ECO:0000256" key="15">
    <source>
        <dbReference type="ARBA" id="ARBA00048994"/>
    </source>
</evidence>
<evidence type="ECO:0000256" key="4">
    <source>
        <dbReference type="ARBA" id="ARBA00022723"/>
    </source>
</evidence>
<dbReference type="OrthoDB" id="10261878at2759"/>
<accession>A0A250XS54</accession>
<dbReference type="Gene3D" id="3.40.350.10">
    <property type="entry name" value="Creatinase/prolidase N-terminal domain"/>
    <property type="match status" value="1"/>
</dbReference>
<comment type="subunit">
    <text evidence="2">Homodimer.</text>
</comment>
<evidence type="ECO:0000256" key="13">
    <source>
        <dbReference type="ARBA" id="ARBA00044284"/>
    </source>
</evidence>
<protein>
    <recommendedName>
        <fullName evidence="11">Xaa-Pro dipeptidase</fullName>
        <ecNumber evidence="10">3.4.13.9</ecNumber>
    </recommendedName>
    <alternativeName>
        <fullName evidence="14">Imidodipeptidase</fullName>
    </alternativeName>
    <alternativeName>
        <fullName evidence="12">Peptidase D</fullName>
    </alternativeName>
    <alternativeName>
        <fullName evidence="13">Proline dipeptidase</fullName>
    </alternativeName>
</protein>
<keyword evidence="6" id="KW-0224">Dipeptidase</keyword>
<evidence type="ECO:0000259" key="16">
    <source>
        <dbReference type="SMART" id="SM01011"/>
    </source>
</evidence>
<evidence type="ECO:0000256" key="10">
    <source>
        <dbReference type="ARBA" id="ARBA00044051"/>
    </source>
</evidence>
<dbReference type="PANTHER" id="PTHR48480">
    <property type="match status" value="1"/>
</dbReference>
<name>A0A250XS54_9CHLO</name>
<dbReference type="STRING" id="1157962.A0A250XS54"/>
<evidence type="ECO:0000256" key="2">
    <source>
        <dbReference type="ARBA" id="ARBA00011738"/>
    </source>
</evidence>
<feature type="domain" description="Aminopeptidase P N-terminal" evidence="16">
    <location>
        <begin position="65"/>
        <end position="207"/>
    </location>
</feature>
<evidence type="ECO:0000256" key="11">
    <source>
        <dbReference type="ARBA" id="ARBA00044141"/>
    </source>
</evidence>
<dbReference type="SUPFAM" id="SSF53092">
    <property type="entry name" value="Creatinase/prolidase N-terminal domain"/>
    <property type="match status" value="1"/>
</dbReference>
<dbReference type="InterPro" id="IPR036005">
    <property type="entry name" value="Creatinase/aminopeptidase-like"/>
</dbReference>
<evidence type="ECO:0000256" key="8">
    <source>
        <dbReference type="ARBA" id="ARBA00023211"/>
    </source>
</evidence>
<dbReference type="EC" id="3.4.13.9" evidence="10"/>
<evidence type="ECO:0000256" key="6">
    <source>
        <dbReference type="ARBA" id="ARBA00022997"/>
    </source>
</evidence>
<keyword evidence="3" id="KW-0645">Protease</keyword>
<proteinExistence type="inferred from homology"/>
<dbReference type="InterPro" id="IPR029149">
    <property type="entry name" value="Creatin/AminoP/Spt16_N"/>
</dbReference>
<organism evidence="17 18">
    <name type="scientific">Chlamydomonas eustigma</name>
    <dbReference type="NCBI Taxonomy" id="1157962"/>
    <lineage>
        <taxon>Eukaryota</taxon>
        <taxon>Viridiplantae</taxon>
        <taxon>Chlorophyta</taxon>
        <taxon>core chlorophytes</taxon>
        <taxon>Chlorophyceae</taxon>
        <taxon>CS clade</taxon>
        <taxon>Chlamydomonadales</taxon>
        <taxon>Chlamydomonadaceae</taxon>
        <taxon>Chlamydomonas</taxon>
    </lineage>
</organism>
<keyword evidence="4" id="KW-0479">Metal-binding</keyword>
<dbReference type="InterPro" id="IPR052433">
    <property type="entry name" value="X-Pro_dipept-like"/>
</dbReference>
<comment type="catalytic activity">
    <reaction evidence="15">
        <text>Xaa-L-Pro dipeptide + H2O = an L-alpha-amino acid + L-proline</text>
        <dbReference type="Rhea" id="RHEA:76407"/>
        <dbReference type="ChEBI" id="CHEBI:15377"/>
        <dbReference type="ChEBI" id="CHEBI:59869"/>
        <dbReference type="ChEBI" id="CHEBI:60039"/>
        <dbReference type="ChEBI" id="CHEBI:195196"/>
        <dbReference type="EC" id="3.4.13.9"/>
    </reaction>
</comment>
<evidence type="ECO:0000256" key="9">
    <source>
        <dbReference type="ARBA" id="ARBA00043990"/>
    </source>
</evidence>
<evidence type="ECO:0000256" key="1">
    <source>
        <dbReference type="ARBA" id="ARBA00001936"/>
    </source>
</evidence>
<dbReference type="GO" id="GO:0030145">
    <property type="term" value="F:manganese ion binding"/>
    <property type="evidence" value="ECO:0007669"/>
    <property type="project" value="InterPro"/>
</dbReference>
<keyword evidence="5" id="KW-0378">Hydrolase</keyword>
<dbReference type="GO" id="GO:0102009">
    <property type="term" value="F:proline dipeptidase activity"/>
    <property type="evidence" value="ECO:0007669"/>
    <property type="project" value="UniProtKB-EC"/>
</dbReference>
<sequence length="334" mass="37075">MTISTLRASTKTLTSEKLSKTAHFHNSLLSATRTRRNTYGHINCMAVNKSHVDIYNMGAHTLSISRKQLHGEIRSKVVAAMHKAIPDPTKRGVALLQGGATFQLYSSDGEMLFKQDSYFFYLFGVSEDSWYGALNMQTGKSTLFMPRLPDSYAVWMGPLKSPEYYLGRYGVDEVLYVDEMSKWLETAVGKHQGLPIHVLSGTNTDSGMEFVSPKLPVEATEAATLEMEKDTLFNAITESRVRKTPEEIAIIRYANQVGSKAHVELMRTCKPGDMEYHLESRFLSYCYSTGGSRSPMYGPISASGPNGAILHYGHAGAPNDRQMQEGDMVLVDMG</sequence>
<evidence type="ECO:0000313" key="17">
    <source>
        <dbReference type="EMBL" id="GAX85630.1"/>
    </source>
</evidence>
<evidence type="ECO:0000256" key="7">
    <source>
        <dbReference type="ARBA" id="ARBA00023049"/>
    </source>
</evidence>
<comment type="caution">
    <text evidence="17">The sequence shown here is derived from an EMBL/GenBank/DDBJ whole genome shotgun (WGS) entry which is preliminary data.</text>
</comment>
<dbReference type="SUPFAM" id="SSF55920">
    <property type="entry name" value="Creatinase/aminopeptidase"/>
    <property type="match status" value="1"/>
</dbReference>
<dbReference type="GO" id="GO:0070006">
    <property type="term" value="F:metalloaminopeptidase activity"/>
    <property type="evidence" value="ECO:0007669"/>
    <property type="project" value="InterPro"/>
</dbReference>
<dbReference type="GO" id="GO:0006508">
    <property type="term" value="P:proteolysis"/>
    <property type="evidence" value="ECO:0007669"/>
    <property type="project" value="UniProtKB-KW"/>
</dbReference>
<dbReference type="InterPro" id="IPR000994">
    <property type="entry name" value="Pept_M24"/>
</dbReference>
<keyword evidence="18" id="KW-1185">Reference proteome</keyword>
<dbReference type="EMBL" id="BEGY01000181">
    <property type="protein sequence ID" value="GAX85630.1"/>
    <property type="molecule type" value="Genomic_DNA"/>
</dbReference>
<dbReference type="Pfam" id="PF00557">
    <property type="entry name" value="Peptidase_M24"/>
    <property type="match status" value="1"/>
</dbReference>
<evidence type="ECO:0000256" key="12">
    <source>
        <dbReference type="ARBA" id="ARBA00044252"/>
    </source>
</evidence>
<dbReference type="SMART" id="SM01011">
    <property type="entry name" value="AMP_N"/>
    <property type="match status" value="1"/>
</dbReference>
<comment type="similarity">
    <text evidence="9">Belongs to the peptidase M24B family. Eukaryotic-type prolidase subfamily.</text>
</comment>
<evidence type="ECO:0000256" key="5">
    <source>
        <dbReference type="ARBA" id="ARBA00022801"/>
    </source>
</evidence>
<gene>
    <name evidence="17" type="ORF">CEUSTIGMA_g13045.t1</name>
</gene>
<reference evidence="17 18" key="1">
    <citation type="submission" date="2017-08" db="EMBL/GenBank/DDBJ databases">
        <title>Acidophilic green algal genome provides insights into adaptation to an acidic environment.</title>
        <authorList>
            <person name="Hirooka S."/>
            <person name="Hirose Y."/>
            <person name="Kanesaki Y."/>
            <person name="Higuchi S."/>
            <person name="Fujiwara T."/>
            <person name="Onuma R."/>
            <person name="Era A."/>
            <person name="Ohbayashi R."/>
            <person name="Uzuka A."/>
            <person name="Nozaki H."/>
            <person name="Yoshikawa H."/>
            <person name="Miyagishima S.Y."/>
        </authorList>
    </citation>
    <scope>NUCLEOTIDE SEQUENCE [LARGE SCALE GENOMIC DNA]</scope>
    <source>
        <strain evidence="17 18">NIES-2499</strain>
    </source>
</reference>
<keyword evidence="7" id="KW-0482">Metalloprotease</keyword>